<name>A0AAX2BCS6_CITAM</name>
<evidence type="ECO:0000256" key="1">
    <source>
        <dbReference type="SAM" id="MobiDB-lite"/>
    </source>
</evidence>
<protein>
    <submittedName>
        <fullName evidence="2">Uncharacterized protein</fullName>
    </submittedName>
</protein>
<feature type="compositionally biased region" description="Polar residues" evidence="1">
    <location>
        <begin position="69"/>
        <end position="86"/>
    </location>
</feature>
<dbReference type="EMBL" id="LT556085">
    <property type="protein sequence ID" value="SAY72812.1"/>
    <property type="molecule type" value="Genomic_DNA"/>
</dbReference>
<evidence type="ECO:0000313" key="2">
    <source>
        <dbReference type="EMBL" id="SAY72812.1"/>
    </source>
</evidence>
<evidence type="ECO:0000313" key="3">
    <source>
        <dbReference type="Proteomes" id="UP000245995"/>
    </source>
</evidence>
<accession>A0AAX2BCS6</accession>
<dbReference type="AlphaFoldDB" id="A0AAX2BCS6"/>
<organism evidence="2 3">
    <name type="scientific">Citrobacter amalonaticus</name>
    <dbReference type="NCBI Taxonomy" id="35703"/>
    <lineage>
        <taxon>Bacteria</taxon>
        <taxon>Pseudomonadati</taxon>
        <taxon>Pseudomonadota</taxon>
        <taxon>Gammaproteobacteria</taxon>
        <taxon>Enterobacterales</taxon>
        <taxon>Enterobacteriaceae</taxon>
        <taxon>Citrobacter</taxon>
    </lineage>
</organism>
<reference evidence="2 3" key="1">
    <citation type="submission" date="2016-04" db="EMBL/GenBank/DDBJ databases">
        <authorList>
            <person name="Regsiter A."/>
            <person name="William W."/>
        </authorList>
    </citation>
    <scope>NUCLEOTIDE SEQUENCE [LARGE SCALE GENOMIC DNA]</scope>
    <source>
        <strain evidence="2 3">92</strain>
    </source>
</reference>
<gene>
    <name evidence="2" type="ORF">CITRO92_0277</name>
</gene>
<feature type="region of interest" description="Disordered" evidence="1">
    <location>
        <begin position="67"/>
        <end position="86"/>
    </location>
</feature>
<proteinExistence type="predicted"/>
<sequence>MNKYYNLLHRGYKNLTTLRCNIHTLTNKKISAACWLDYSKFMSGIWLYKKFKSPLSSHISLKGLPCHRPSNSTGSRCQTPATTSAN</sequence>
<dbReference type="Proteomes" id="UP000245995">
    <property type="component" value="Chromosome CITRO92"/>
</dbReference>